<organism evidence="1">
    <name type="scientific">marine metagenome</name>
    <dbReference type="NCBI Taxonomy" id="408172"/>
    <lineage>
        <taxon>unclassified sequences</taxon>
        <taxon>metagenomes</taxon>
        <taxon>ecological metagenomes</taxon>
    </lineage>
</organism>
<feature type="non-terminal residue" evidence="1">
    <location>
        <position position="70"/>
    </location>
</feature>
<dbReference type="Gene3D" id="3.30.450.380">
    <property type="match status" value="1"/>
</dbReference>
<gene>
    <name evidence="1" type="ORF">METZ01_LOCUS198307</name>
</gene>
<dbReference type="EMBL" id="UINC01042600">
    <property type="protein sequence ID" value="SVB45453.1"/>
    <property type="molecule type" value="Genomic_DNA"/>
</dbReference>
<sequence>MAASVHAEALDLLAASPGGDQTAIVEALVARREPLLGVEARDAAVAAVMARITGLGPLQPLLADPMVSEV</sequence>
<proteinExistence type="predicted"/>
<accession>A0A382E657</accession>
<protein>
    <submittedName>
        <fullName evidence="1">Uncharacterized protein</fullName>
    </submittedName>
</protein>
<evidence type="ECO:0000313" key="1">
    <source>
        <dbReference type="EMBL" id="SVB45453.1"/>
    </source>
</evidence>
<dbReference type="AlphaFoldDB" id="A0A382E657"/>
<reference evidence="1" key="1">
    <citation type="submission" date="2018-05" db="EMBL/GenBank/DDBJ databases">
        <authorList>
            <person name="Lanie J.A."/>
            <person name="Ng W.-L."/>
            <person name="Kazmierczak K.M."/>
            <person name="Andrzejewski T.M."/>
            <person name="Davidsen T.M."/>
            <person name="Wayne K.J."/>
            <person name="Tettelin H."/>
            <person name="Glass J.I."/>
            <person name="Rusch D."/>
            <person name="Podicherti R."/>
            <person name="Tsui H.-C.T."/>
            <person name="Winkler M.E."/>
        </authorList>
    </citation>
    <scope>NUCLEOTIDE SEQUENCE</scope>
</reference>
<name>A0A382E657_9ZZZZ</name>